<accession>I5BSS8</accession>
<name>I5BSS8_9HYPH</name>
<evidence type="ECO:0000313" key="5">
    <source>
        <dbReference type="Proteomes" id="UP000004622"/>
    </source>
</evidence>
<dbReference type="Pfam" id="PF00496">
    <property type="entry name" value="SBP_bac_5"/>
    <property type="match status" value="1"/>
</dbReference>
<proteinExistence type="inferred from homology"/>
<reference evidence="4 5" key="1">
    <citation type="journal article" date="2012" name="J. Bacteriol.">
        <title>Genome Sequence of Nitratireductor aquibiodomus Strain RA22.</title>
        <authorList>
            <person name="Singh A."/>
            <person name="Jangir P.K."/>
            <person name="Kumari C."/>
            <person name="Sharma R."/>
        </authorList>
    </citation>
    <scope>NUCLEOTIDE SEQUENCE [LARGE SCALE GENOMIC DNA]</scope>
    <source>
        <strain evidence="4 5">RA22</strain>
    </source>
</reference>
<dbReference type="InterPro" id="IPR039424">
    <property type="entry name" value="SBP_5"/>
</dbReference>
<dbReference type="EMBL" id="AJXZ01000049">
    <property type="protein sequence ID" value="EIM72630.1"/>
    <property type="molecule type" value="Genomic_DNA"/>
</dbReference>
<dbReference type="PATRIC" id="fig|1189611.3.peg.3697"/>
<gene>
    <name evidence="4" type="ORF">A33O_18319</name>
</gene>
<evidence type="ECO:0000256" key="2">
    <source>
        <dbReference type="ARBA" id="ARBA00005695"/>
    </source>
</evidence>
<evidence type="ECO:0000313" key="4">
    <source>
        <dbReference type="EMBL" id="EIM72630.1"/>
    </source>
</evidence>
<comment type="subcellular location">
    <subcellularLocation>
        <location evidence="1">Periplasm</location>
    </subcellularLocation>
</comment>
<evidence type="ECO:0000256" key="1">
    <source>
        <dbReference type="ARBA" id="ARBA00004418"/>
    </source>
</evidence>
<dbReference type="GO" id="GO:0015833">
    <property type="term" value="P:peptide transport"/>
    <property type="evidence" value="ECO:0007669"/>
    <property type="project" value="TreeGrafter"/>
</dbReference>
<sequence length="105" mass="11906">MTRNENYWGEEPGIKRIFIQHNSESASQRLLLEKGDIDIANKLGPDDFDAVADNSDIQTLNGPSGTIYYMGLNVRNEHLSKPRVVEAMKYLIDYQALPRPSARAR</sequence>
<feature type="domain" description="Solute-binding protein family 5" evidence="3">
    <location>
        <begin position="1"/>
        <end position="97"/>
    </location>
</feature>
<dbReference type="InterPro" id="IPR000914">
    <property type="entry name" value="SBP_5_dom"/>
</dbReference>
<dbReference type="GO" id="GO:1904680">
    <property type="term" value="F:peptide transmembrane transporter activity"/>
    <property type="evidence" value="ECO:0007669"/>
    <property type="project" value="TreeGrafter"/>
</dbReference>
<organism evidence="4 5">
    <name type="scientific">Nitratireductor aquibiodomus RA22</name>
    <dbReference type="NCBI Taxonomy" id="1189611"/>
    <lineage>
        <taxon>Bacteria</taxon>
        <taxon>Pseudomonadati</taxon>
        <taxon>Pseudomonadota</taxon>
        <taxon>Alphaproteobacteria</taxon>
        <taxon>Hyphomicrobiales</taxon>
        <taxon>Phyllobacteriaceae</taxon>
        <taxon>Nitratireductor</taxon>
    </lineage>
</organism>
<evidence type="ECO:0000259" key="3">
    <source>
        <dbReference type="Pfam" id="PF00496"/>
    </source>
</evidence>
<dbReference type="Proteomes" id="UP000004622">
    <property type="component" value="Unassembled WGS sequence"/>
</dbReference>
<dbReference type="AlphaFoldDB" id="I5BSS8"/>
<dbReference type="SUPFAM" id="SSF53850">
    <property type="entry name" value="Periplasmic binding protein-like II"/>
    <property type="match status" value="1"/>
</dbReference>
<dbReference type="Gene3D" id="3.10.105.10">
    <property type="entry name" value="Dipeptide-binding Protein, Domain 3"/>
    <property type="match status" value="1"/>
</dbReference>
<comment type="similarity">
    <text evidence="2">Belongs to the bacterial solute-binding protein 5 family.</text>
</comment>
<dbReference type="Gene3D" id="3.40.190.10">
    <property type="entry name" value="Periplasmic binding protein-like II"/>
    <property type="match status" value="1"/>
</dbReference>
<dbReference type="PANTHER" id="PTHR30290">
    <property type="entry name" value="PERIPLASMIC BINDING COMPONENT OF ABC TRANSPORTER"/>
    <property type="match status" value="1"/>
</dbReference>
<comment type="caution">
    <text evidence="4">The sequence shown here is derived from an EMBL/GenBank/DDBJ whole genome shotgun (WGS) entry which is preliminary data.</text>
</comment>
<protein>
    <submittedName>
        <fullName evidence="4">Peptide ABC transporter substrate-binding protein</fullName>
    </submittedName>
</protein>